<dbReference type="Gene3D" id="3.40.50.2000">
    <property type="entry name" value="Glycogen Phosphorylase B"/>
    <property type="match status" value="2"/>
</dbReference>
<dbReference type="RefSeq" id="WP_141789853.1">
    <property type="nucleotide sequence ID" value="NZ_BAAAKX010000005.1"/>
</dbReference>
<proteinExistence type="predicted"/>
<evidence type="ECO:0000259" key="4">
    <source>
        <dbReference type="Pfam" id="PF13439"/>
    </source>
</evidence>
<dbReference type="InterPro" id="IPR028098">
    <property type="entry name" value="Glyco_trans_4-like_N"/>
</dbReference>
<accession>A0A542ZI39</accession>
<dbReference type="Pfam" id="PF13439">
    <property type="entry name" value="Glyco_transf_4"/>
    <property type="match status" value="1"/>
</dbReference>
<protein>
    <submittedName>
        <fullName evidence="5">Glycosyltransferase involved in cell wall biosynthesis</fullName>
    </submittedName>
</protein>
<sequence length="390" mass="42579">MDATALPTFRGGVGRYVDELVKHLPEVGADVEVVCQERDVELYTSIVGWQQVHAIPAWAASPPRRLAWEQTGLPRVIARRRPDVVHSPHYTMPLVNGRRGGPRQVVTLHDATFFSDPDLHLGLKSRFFTQWTHASARRADALLVPSEATKAEVLRHTEAQPDTIRVIAHGVDHRRFRRPSGDEVREVRDWLGLGATDRYITFLGTLEPRKNVPGLVRAFGQVATAMECPPVLVLAGGKGWDGQIDAALAELPERLRVIRPGFVPDHLLPGLLGGADVVAYPSFGEGFGLPVLEAMACGATVLTTDRLSLPEVGGDTVAYARTPDKDDIAATLWQLLADPELCDRLGESAAGRAATFGWMQTARAHLEAYELVAHAAARRARVGEGRPQLV</sequence>
<dbReference type="GO" id="GO:0016757">
    <property type="term" value="F:glycosyltransferase activity"/>
    <property type="evidence" value="ECO:0007669"/>
    <property type="project" value="UniProtKB-KW"/>
</dbReference>
<dbReference type="SUPFAM" id="SSF53756">
    <property type="entry name" value="UDP-Glycosyltransferase/glycogen phosphorylase"/>
    <property type="match status" value="1"/>
</dbReference>
<comment type="caution">
    <text evidence="5">The sequence shown here is derived from an EMBL/GenBank/DDBJ whole genome shotgun (WGS) entry which is preliminary data.</text>
</comment>
<dbReference type="EMBL" id="VFOQ01000001">
    <property type="protein sequence ID" value="TQL59986.1"/>
    <property type="molecule type" value="Genomic_DNA"/>
</dbReference>
<evidence type="ECO:0000256" key="2">
    <source>
        <dbReference type="ARBA" id="ARBA00022679"/>
    </source>
</evidence>
<dbReference type="Pfam" id="PF00534">
    <property type="entry name" value="Glycos_transf_1"/>
    <property type="match status" value="1"/>
</dbReference>
<evidence type="ECO:0000313" key="6">
    <source>
        <dbReference type="Proteomes" id="UP000319514"/>
    </source>
</evidence>
<evidence type="ECO:0000256" key="1">
    <source>
        <dbReference type="ARBA" id="ARBA00022676"/>
    </source>
</evidence>
<dbReference type="Proteomes" id="UP000319514">
    <property type="component" value="Unassembled WGS sequence"/>
</dbReference>
<dbReference type="GO" id="GO:0009103">
    <property type="term" value="P:lipopolysaccharide biosynthetic process"/>
    <property type="evidence" value="ECO:0007669"/>
    <property type="project" value="TreeGrafter"/>
</dbReference>
<feature type="domain" description="Glycosyl transferase family 1" evidence="3">
    <location>
        <begin position="192"/>
        <end position="350"/>
    </location>
</feature>
<dbReference type="PANTHER" id="PTHR46401:SF2">
    <property type="entry name" value="GLYCOSYLTRANSFERASE WBBK-RELATED"/>
    <property type="match status" value="1"/>
</dbReference>
<dbReference type="PANTHER" id="PTHR46401">
    <property type="entry name" value="GLYCOSYLTRANSFERASE WBBK-RELATED"/>
    <property type="match status" value="1"/>
</dbReference>
<reference evidence="5 6" key="1">
    <citation type="submission" date="2019-06" db="EMBL/GenBank/DDBJ databases">
        <title>Sequencing the genomes of 1000 actinobacteria strains.</title>
        <authorList>
            <person name="Klenk H.-P."/>
        </authorList>
    </citation>
    <scope>NUCLEOTIDE SEQUENCE [LARGE SCALE GENOMIC DNA]</scope>
    <source>
        <strain evidence="5 6">DSM 18082</strain>
    </source>
</reference>
<dbReference type="InterPro" id="IPR001296">
    <property type="entry name" value="Glyco_trans_1"/>
</dbReference>
<feature type="domain" description="Glycosyltransferase subfamily 4-like N-terminal" evidence="4">
    <location>
        <begin position="11"/>
        <end position="175"/>
    </location>
</feature>
<dbReference type="CDD" id="cd03809">
    <property type="entry name" value="GT4_MtfB-like"/>
    <property type="match status" value="1"/>
</dbReference>
<organism evidence="5 6">
    <name type="scientific">Oryzihumus leptocrescens</name>
    <dbReference type="NCBI Taxonomy" id="297536"/>
    <lineage>
        <taxon>Bacteria</taxon>
        <taxon>Bacillati</taxon>
        <taxon>Actinomycetota</taxon>
        <taxon>Actinomycetes</taxon>
        <taxon>Micrococcales</taxon>
        <taxon>Intrasporangiaceae</taxon>
        <taxon>Oryzihumus</taxon>
    </lineage>
</organism>
<dbReference type="OrthoDB" id="9801609at2"/>
<keyword evidence="2 5" id="KW-0808">Transferase</keyword>
<gene>
    <name evidence="5" type="ORF">FB474_1361</name>
</gene>
<keyword evidence="6" id="KW-1185">Reference proteome</keyword>
<evidence type="ECO:0000313" key="5">
    <source>
        <dbReference type="EMBL" id="TQL59986.1"/>
    </source>
</evidence>
<dbReference type="AlphaFoldDB" id="A0A542ZI39"/>
<name>A0A542ZI39_9MICO</name>
<evidence type="ECO:0000259" key="3">
    <source>
        <dbReference type="Pfam" id="PF00534"/>
    </source>
</evidence>
<keyword evidence="1" id="KW-0328">Glycosyltransferase</keyword>